<name>A0A090FRD0_MESPL</name>
<dbReference type="AlphaFoldDB" id="A0A090FRD0"/>
<evidence type="ECO:0000313" key="2">
    <source>
        <dbReference type="Proteomes" id="UP000046373"/>
    </source>
</evidence>
<evidence type="ECO:0000313" key="1">
    <source>
        <dbReference type="EMBL" id="CDX21468.1"/>
    </source>
</evidence>
<sequence>MPSYVKDAGVWKPATVWVKDAGIWKQPPSQYVRDAGVWKRLQEPVSPITFLASAVSTTTNVVAPASIQAGDLLVYGGRDNSGTVSCPPGFTLWDTRSSAFTDRHNVAYKIADGTEAGASLAAMNGGTPRQNLLVFRPNFPLSTLVASTVVSSGSTSSDPSPQAIASSGGVPPLVVIGMYSAIGDVTTRTFTVSGAAAKDGEVESGSNPDVWLAYKIYNGNPADVVIDMPDSGNDNCLQGGFIQCA</sequence>
<dbReference type="EMBL" id="CCNB01000003">
    <property type="protein sequence ID" value="CDX21468.1"/>
    <property type="molecule type" value="Genomic_DNA"/>
</dbReference>
<proteinExistence type="predicted"/>
<protein>
    <submittedName>
        <fullName evidence="1">Uncharacterized protein</fullName>
    </submittedName>
</protein>
<dbReference type="Proteomes" id="UP000046373">
    <property type="component" value="Unassembled WGS sequence"/>
</dbReference>
<gene>
    <name evidence="1" type="ORF">MPLDJ20_110386</name>
</gene>
<accession>A0A090FRD0</accession>
<reference evidence="1 2" key="1">
    <citation type="submission" date="2014-08" db="EMBL/GenBank/DDBJ databases">
        <authorList>
            <person name="Moulin Lionel"/>
        </authorList>
    </citation>
    <scope>NUCLEOTIDE SEQUENCE [LARGE SCALE GENOMIC DNA]</scope>
</reference>
<organism evidence="1 2">
    <name type="scientific">Mesorhizobium plurifarium</name>
    <dbReference type="NCBI Taxonomy" id="69974"/>
    <lineage>
        <taxon>Bacteria</taxon>
        <taxon>Pseudomonadati</taxon>
        <taxon>Pseudomonadota</taxon>
        <taxon>Alphaproteobacteria</taxon>
        <taxon>Hyphomicrobiales</taxon>
        <taxon>Phyllobacteriaceae</taxon>
        <taxon>Mesorhizobium</taxon>
    </lineage>
</organism>